<keyword evidence="3" id="KW-1185">Reference proteome</keyword>
<evidence type="ECO:0000313" key="2">
    <source>
        <dbReference type="EMBL" id="KAK6336102.1"/>
    </source>
</evidence>
<feature type="chain" id="PRO_5043945324" evidence="1">
    <location>
        <begin position="23"/>
        <end position="283"/>
    </location>
</feature>
<name>A0AAV9U5M0_9PEZI</name>
<organism evidence="2 3">
    <name type="scientific">Orbilia brochopaga</name>
    <dbReference type="NCBI Taxonomy" id="3140254"/>
    <lineage>
        <taxon>Eukaryota</taxon>
        <taxon>Fungi</taxon>
        <taxon>Dikarya</taxon>
        <taxon>Ascomycota</taxon>
        <taxon>Pezizomycotina</taxon>
        <taxon>Orbiliomycetes</taxon>
        <taxon>Orbiliales</taxon>
        <taxon>Orbiliaceae</taxon>
        <taxon>Orbilia</taxon>
    </lineage>
</organism>
<dbReference type="AlphaFoldDB" id="A0AAV9U5M0"/>
<evidence type="ECO:0000313" key="3">
    <source>
        <dbReference type="Proteomes" id="UP001375240"/>
    </source>
</evidence>
<keyword evidence="1" id="KW-0732">Signal</keyword>
<proteinExistence type="predicted"/>
<accession>A0AAV9U5M0</accession>
<gene>
    <name evidence="2" type="ORF">TWF696_001670</name>
</gene>
<reference evidence="2 3" key="1">
    <citation type="submission" date="2019-10" db="EMBL/GenBank/DDBJ databases">
        <authorList>
            <person name="Palmer J.M."/>
        </authorList>
    </citation>
    <scope>NUCLEOTIDE SEQUENCE [LARGE SCALE GENOMIC DNA]</scope>
    <source>
        <strain evidence="2 3">TWF696</strain>
    </source>
</reference>
<feature type="signal peptide" evidence="1">
    <location>
        <begin position="1"/>
        <end position="22"/>
    </location>
</feature>
<evidence type="ECO:0000256" key="1">
    <source>
        <dbReference type="SAM" id="SignalP"/>
    </source>
</evidence>
<sequence>MVPVKLLASILGISSAIPSVLGAAVPSAPPSWPLNIDELNRQMDAHPMNSTASGLDFFDSIMNDPQVPWDGEPPSIATDKTPLEKRAKAYNYIKFKVTLSGEIGHLHGFDFTTGAPLFYPGSPIPFRATSADLYVFDKFRRNARDMLLIWREPYSGQALPGSTFLMTNRRLYKFIYPGDTTEPVLYDDGFYVKWKGYNDLYASFDYTPGGYYNGRCIFSARNDWLLGWGNAEVVRSGDFRVQWPDEKNCKGWVYVKSLGYPIDHYYYIASFTGKVQAKGSRVL</sequence>
<dbReference type="Proteomes" id="UP001375240">
    <property type="component" value="Unassembled WGS sequence"/>
</dbReference>
<comment type="caution">
    <text evidence="2">The sequence shown here is derived from an EMBL/GenBank/DDBJ whole genome shotgun (WGS) entry which is preliminary data.</text>
</comment>
<protein>
    <submittedName>
        <fullName evidence="2">Uncharacterized protein</fullName>
    </submittedName>
</protein>
<dbReference type="EMBL" id="JAVHNQ010000011">
    <property type="protein sequence ID" value="KAK6336102.1"/>
    <property type="molecule type" value="Genomic_DNA"/>
</dbReference>